<dbReference type="InterPro" id="IPR036116">
    <property type="entry name" value="FN3_sf"/>
</dbReference>
<accession>A0A8U8AW59</accession>
<evidence type="ECO:0000256" key="5">
    <source>
        <dbReference type="SAM" id="MobiDB-lite"/>
    </source>
</evidence>
<feature type="domain" description="Fibronectin type-III" evidence="7">
    <location>
        <begin position="111"/>
        <end position="203"/>
    </location>
</feature>
<evidence type="ECO:0000256" key="2">
    <source>
        <dbReference type="ARBA" id="ARBA00022729"/>
    </source>
</evidence>
<reference evidence="9" key="2">
    <citation type="submission" date="2025-08" db="UniProtKB">
        <authorList>
            <consortium name="Ensembl"/>
        </authorList>
    </citation>
    <scope>IDENTIFICATION</scope>
</reference>
<comment type="similarity">
    <text evidence="1">Belongs to the type II cytokine receptor family.</text>
</comment>
<proteinExistence type="inferred from homology"/>
<keyword evidence="4" id="KW-0675">Receptor</keyword>
<protein>
    <submittedName>
        <fullName evidence="9">Uncharacterized protein</fullName>
    </submittedName>
</protein>
<dbReference type="InterPro" id="IPR013783">
    <property type="entry name" value="Ig-like_fold"/>
</dbReference>
<reference evidence="9" key="1">
    <citation type="submission" date="2020-02" db="EMBL/GenBank/DDBJ databases">
        <authorList>
            <person name="Enbody D E."/>
            <person name="Pettersson E M."/>
        </authorList>
    </citation>
    <scope>NUCLEOTIDE SEQUENCE [LARGE SCALE GENOMIC DNA]</scope>
</reference>
<sequence>MQEESPRSLETASGRHDAVTAASRGAPRVPQLLPARPVRTAPRERHRPPGSSFLLPPVLSCPACPGPARPLRGAKGRPGPGDAAPMGAGLLALSLLSLLPLLLPPSPAARTGELYCSLPNPRNVRFESVNMKNVLHWSAPEGTGDGVLYKVKYAVYGVGKWIRKPECRNINRTWCDLSSETSDYEEQYYASVKAFLNGACSDWMETTRFNPLTDTKIDPPVVSVSSTDRSISIVLTAPEKWKRSPEEESISLLQVFPGLQYNVSVLNKKTKKRWFFSISNNTLVVPWLEPGTAYCVSARIHVPTPVLDSGFSKEQCITTLKDKTEDETITITFAFIMPTMLALLFTSVACYWVHKYIHIHKQKHPTNLVWQYTDKCKEWVFIPSEKIVLNLITVDGDDCEESRRLSERQSPCYNTVYNDTEGRDLPSEQVLKAKYLLDFSCEEISLKEYTLVEGNQTGNWASHGRSGTQNTWRDKNAEVVEYEHDVRTEGFGPGQKLQEEFSAPGGLQGEPQVALGDLVDVETGQPYSPQLEIQVAHLCLGQKTEELDLKVVDAADELPSETHIDFMDLDTEKSGQTSYHQLEKPTQGLTEKEGVQTILVDWDPDCGRLYIPTLSSVENHMCEGIFKYDDPNQDGILLRLYDKGVSGESPEDQEMYLLQFKEQWGLHVEMED</sequence>
<dbReference type="Gene3D" id="2.60.40.10">
    <property type="entry name" value="Immunoglobulins"/>
    <property type="match status" value="2"/>
</dbReference>
<reference evidence="9" key="3">
    <citation type="submission" date="2025-09" db="UniProtKB">
        <authorList>
            <consortium name="Ensembl"/>
        </authorList>
    </citation>
    <scope>IDENTIFICATION</scope>
</reference>
<dbReference type="FunFam" id="2.60.40.10:FF:000348">
    <property type="entry name" value="Interleukin 20 receptor subunit alpha"/>
    <property type="match status" value="1"/>
</dbReference>
<feature type="domain" description="Interferon/interleukin receptor" evidence="8">
    <location>
        <begin position="215"/>
        <end position="319"/>
    </location>
</feature>
<feature type="region of interest" description="Disordered" evidence="5">
    <location>
        <begin position="1"/>
        <end position="52"/>
    </location>
</feature>
<evidence type="ECO:0000313" key="9">
    <source>
        <dbReference type="Ensembl" id="ENSCPVP00000015840.2"/>
    </source>
</evidence>
<dbReference type="GO" id="GO:0005886">
    <property type="term" value="C:plasma membrane"/>
    <property type="evidence" value="ECO:0007669"/>
    <property type="project" value="TreeGrafter"/>
</dbReference>
<evidence type="ECO:0000259" key="7">
    <source>
        <dbReference type="Pfam" id="PF01108"/>
    </source>
</evidence>
<name>A0A8C3N5A2_GEOPR</name>
<dbReference type="GO" id="GO:0042015">
    <property type="term" value="F:interleukin-20 binding"/>
    <property type="evidence" value="ECO:0007669"/>
    <property type="project" value="TreeGrafter"/>
</dbReference>
<dbReference type="SUPFAM" id="SSF49265">
    <property type="entry name" value="Fibronectin type III"/>
    <property type="match status" value="2"/>
</dbReference>
<keyword evidence="6" id="KW-1133">Transmembrane helix</keyword>
<dbReference type="PANTHER" id="PTHR20859:SF86">
    <property type="entry name" value="INTERLEUKIN-20 RECEPTOR SUBUNIT ALPHA"/>
    <property type="match status" value="1"/>
</dbReference>
<dbReference type="InterPro" id="IPR003961">
    <property type="entry name" value="FN3_dom"/>
</dbReference>
<accession>A0A8C3N5A2</accession>
<feature type="compositionally biased region" description="Basic and acidic residues" evidence="5">
    <location>
        <begin position="1"/>
        <end position="18"/>
    </location>
</feature>
<keyword evidence="3" id="KW-1015">Disulfide bond</keyword>
<evidence type="ECO:0000256" key="1">
    <source>
        <dbReference type="ARBA" id="ARBA00005399"/>
    </source>
</evidence>
<dbReference type="Ensembl" id="ENSCPVT00000016538.2">
    <property type="protein sequence ID" value="ENSCPVP00000015840.2"/>
    <property type="gene ID" value="ENSCPVG00000011591.2"/>
</dbReference>
<dbReference type="InterPro" id="IPR050650">
    <property type="entry name" value="Type-II_Cytokine-TF_Rcpt"/>
</dbReference>
<evidence type="ECO:0000259" key="8">
    <source>
        <dbReference type="Pfam" id="PF09294"/>
    </source>
</evidence>
<dbReference type="Pfam" id="PF01108">
    <property type="entry name" value="Tissue_fac"/>
    <property type="match status" value="1"/>
</dbReference>
<dbReference type="GO" id="GO:0004896">
    <property type="term" value="F:cytokine receptor activity"/>
    <property type="evidence" value="ECO:0007669"/>
    <property type="project" value="TreeGrafter"/>
</dbReference>
<keyword evidence="10" id="KW-1185">Reference proteome</keyword>
<keyword evidence="2" id="KW-0732">Signal</keyword>
<dbReference type="PANTHER" id="PTHR20859">
    <property type="entry name" value="INTERFERON/INTERLEUKIN RECEPTOR"/>
    <property type="match status" value="1"/>
</dbReference>
<evidence type="ECO:0000313" key="10">
    <source>
        <dbReference type="Proteomes" id="UP000694382"/>
    </source>
</evidence>
<organism evidence="9 10">
    <name type="scientific">Geospiza parvula</name>
    <name type="common">Small tree-finch</name>
    <name type="synonym">Camarhynchus parvulus</name>
    <dbReference type="NCBI Taxonomy" id="87175"/>
    <lineage>
        <taxon>Eukaryota</taxon>
        <taxon>Metazoa</taxon>
        <taxon>Chordata</taxon>
        <taxon>Craniata</taxon>
        <taxon>Vertebrata</taxon>
        <taxon>Euteleostomi</taxon>
        <taxon>Archelosauria</taxon>
        <taxon>Archosauria</taxon>
        <taxon>Dinosauria</taxon>
        <taxon>Saurischia</taxon>
        <taxon>Theropoda</taxon>
        <taxon>Coelurosauria</taxon>
        <taxon>Aves</taxon>
        <taxon>Neognathae</taxon>
        <taxon>Neoaves</taxon>
        <taxon>Telluraves</taxon>
        <taxon>Australaves</taxon>
        <taxon>Passeriformes</taxon>
        <taxon>Thraupidae</taxon>
        <taxon>Camarhynchus</taxon>
    </lineage>
</organism>
<dbReference type="AlphaFoldDB" id="A0A8C3N5A2"/>
<evidence type="ECO:0000256" key="4">
    <source>
        <dbReference type="ARBA" id="ARBA00023170"/>
    </source>
</evidence>
<evidence type="ECO:0000256" key="6">
    <source>
        <dbReference type="SAM" id="Phobius"/>
    </source>
</evidence>
<feature type="transmembrane region" description="Helical" evidence="6">
    <location>
        <begin position="331"/>
        <end position="353"/>
    </location>
</feature>
<evidence type="ECO:0000256" key="3">
    <source>
        <dbReference type="ARBA" id="ARBA00023157"/>
    </source>
</evidence>
<keyword evidence="6" id="KW-0812">Transmembrane</keyword>
<dbReference type="Proteomes" id="UP000694382">
    <property type="component" value="Chromosome 3"/>
</dbReference>
<dbReference type="InterPro" id="IPR015373">
    <property type="entry name" value="Interferon/interleukin_rcp_dom"/>
</dbReference>
<dbReference type="Pfam" id="PF09294">
    <property type="entry name" value="Interfer-bind"/>
    <property type="match status" value="1"/>
</dbReference>
<keyword evidence="6" id="KW-0472">Membrane</keyword>